<reference evidence="4 5" key="1">
    <citation type="submission" date="2015-02" db="EMBL/GenBank/DDBJ databases">
        <authorList>
            <person name="Chooi Y.-H."/>
        </authorList>
    </citation>
    <scope>NUCLEOTIDE SEQUENCE [LARGE SCALE GENOMIC DNA]</scope>
    <source>
        <strain evidence="4">E3</strain>
    </source>
</reference>
<evidence type="ECO:0000256" key="2">
    <source>
        <dbReference type="SAM" id="Phobius"/>
    </source>
</evidence>
<protein>
    <submittedName>
        <fullName evidence="4">Uncharacterized protein</fullName>
    </submittedName>
</protein>
<dbReference type="Proteomes" id="UP000039324">
    <property type="component" value="Unassembled WGS sequence"/>
</dbReference>
<proteinExistence type="predicted"/>
<feature type="chain" id="PRO_5005192849" evidence="3">
    <location>
        <begin position="22"/>
        <end position="290"/>
    </location>
</feature>
<accession>A0A0G4IJ13</accession>
<dbReference type="EMBL" id="CDSF01000013">
    <property type="protein sequence ID" value="CEO95159.1"/>
    <property type="molecule type" value="Genomic_DNA"/>
</dbReference>
<keyword evidence="3" id="KW-0732">Signal</keyword>
<evidence type="ECO:0000313" key="4">
    <source>
        <dbReference type="EMBL" id="CEO95159.1"/>
    </source>
</evidence>
<keyword evidence="2" id="KW-1133">Transmembrane helix</keyword>
<evidence type="ECO:0000256" key="1">
    <source>
        <dbReference type="SAM" id="MobiDB-lite"/>
    </source>
</evidence>
<evidence type="ECO:0000313" key="5">
    <source>
        <dbReference type="Proteomes" id="UP000039324"/>
    </source>
</evidence>
<keyword evidence="5" id="KW-1185">Reference proteome</keyword>
<feature type="region of interest" description="Disordered" evidence="1">
    <location>
        <begin position="267"/>
        <end position="290"/>
    </location>
</feature>
<sequence length="290" mass="31038">MVAARQVVAVVILAVVRLLNAKPCCQNLLLSPAWPLPASAANCTSLQSGRRMAIQPSRYDYHDSVDDPNRALVNCTVHDAAAFSEWVNALTMQVVSSCSNETVQCAVVERGSRLQTAVGGIPLSDDREIDLCWSFYTNVNLANRTCGLDGDLQTTALSGCRISVPLHLSTPLVEDTTVTFFRAFLAYSNGSGRDDDRSNGYVAAALLIILLVCTILFVVAVAACICCCCLAGACCRRRKPQQAVPNRAPPPLLPQVLVSPGAYPMSTIPAMEEPPPDYMTATTSPSKMAT</sequence>
<name>A0A0G4IJ13_PLABS</name>
<evidence type="ECO:0000256" key="3">
    <source>
        <dbReference type="SAM" id="SignalP"/>
    </source>
</evidence>
<dbReference type="AlphaFoldDB" id="A0A0G4IJ13"/>
<feature type="transmembrane region" description="Helical" evidence="2">
    <location>
        <begin position="201"/>
        <end position="234"/>
    </location>
</feature>
<feature type="signal peptide" evidence="3">
    <location>
        <begin position="1"/>
        <end position="21"/>
    </location>
</feature>
<gene>
    <name evidence="4" type="ORF">PBRA_003925</name>
</gene>
<keyword evidence="2" id="KW-0812">Transmembrane</keyword>
<feature type="compositionally biased region" description="Polar residues" evidence="1">
    <location>
        <begin position="280"/>
        <end position="290"/>
    </location>
</feature>
<keyword evidence="2" id="KW-0472">Membrane</keyword>
<organism evidence="4 5">
    <name type="scientific">Plasmodiophora brassicae</name>
    <name type="common">Clubroot disease agent</name>
    <dbReference type="NCBI Taxonomy" id="37360"/>
    <lineage>
        <taxon>Eukaryota</taxon>
        <taxon>Sar</taxon>
        <taxon>Rhizaria</taxon>
        <taxon>Endomyxa</taxon>
        <taxon>Phytomyxea</taxon>
        <taxon>Plasmodiophorida</taxon>
        <taxon>Plasmodiophoridae</taxon>
        <taxon>Plasmodiophora</taxon>
    </lineage>
</organism>